<evidence type="ECO:0000256" key="3">
    <source>
        <dbReference type="ARBA" id="ARBA00023163"/>
    </source>
</evidence>
<organism evidence="5 6">
    <name type="scientific">Fodinisporobacter ferrooxydans</name>
    <dbReference type="NCBI Taxonomy" id="2901836"/>
    <lineage>
        <taxon>Bacteria</taxon>
        <taxon>Bacillati</taxon>
        <taxon>Bacillota</taxon>
        <taxon>Bacilli</taxon>
        <taxon>Bacillales</taxon>
        <taxon>Alicyclobacillaceae</taxon>
        <taxon>Fodinisporobacter</taxon>
    </lineage>
</organism>
<dbReference type="PROSITE" id="PS00356">
    <property type="entry name" value="HTH_LACI_1"/>
    <property type="match status" value="1"/>
</dbReference>
<keyword evidence="1" id="KW-0805">Transcription regulation</keyword>
<dbReference type="InterPro" id="IPR046335">
    <property type="entry name" value="LacI/GalR-like_sensor"/>
</dbReference>
<dbReference type="InterPro" id="IPR000843">
    <property type="entry name" value="HTH_LacI"/>
</dbReference>
<keyword evidence="2 5" id="KW-0238">DNA-binding</keyword>
<keyword evidence="6" id="KW-1185">Reference proteome</keyword>
<proteinExistence type="predicted"/>
<accession>A0ABY4CLG5</accession>
<keyword evidence="3" id="KW-0804">Transcription</keyword>
<dbReference type="SUPFAM" id="SSF53822">
    <property type="entry name" value="Periplasmic binding protein-like I"/>
    <property type="match status" value="1"/>
</dbReference>
<dbReference type="PROSITE" id="PS50932">
    <property type="entry name" value="HTH_LACI_2"/>
    <property type="match status" value="1"/>
</dbReference>
<dbReference type="EMBL" id="CP089291">
    <property type="protein sequence ID" value="UOF88680.1"/>
    <property type="molecule type" value="Genomic_DNA"/>
</dbReference>
<dbReference type="InterPro" id="IPR028082">
    <property type="entry name" value="Peripla_BP_I"/>
</dbReference>
<protein>
    <submittedName>
        <fullName evidence="5">LacI family DNA-binding transcriptional regulator</fullName>
    </submittedName>
</protein>
<evidence type="ECO:0000259" key="4">
    <source>
        <dbReference type="PROSITE" id="PS50932"/>
    </source>
</evidence>
<dbReference type="SMART" id="SM00354">
    <property type="entry name" value="HTH_LACI"/>
    <property type="match status" value="1"/>
</dbReference>
<evidence type="ECO:0000256" key="1">
    <source>
        <dbReference type="ARBA" id="ARBA00023015"/>
    </source>
</evidence>
<name>A0ABY4CLG5_9BACL</name>
<dbReference type="SUPFAM" id="SSF47413">
    <property type="entry name" value="lambda repressor-like DNA-binding domains"/>
    <property type="match status" value="1"/>
</dbReference>
<dbReference type="CDD" id="cd01392">
    <property type="entry name" value="HTH_LacI"/>
    <property type="match status" value="1"/>
</dbReference>
<dbReference type="CDD" id="cd01544">
    <property type="entry name" value="PBP1_GalR"/>
    <property type="match status" value="1"/>
</dbReference>
<dbReference type="Pfam" id="PF13377">
    <property type="entry name" value="Peripla_BP_3"/>
    <property type="match status" value="1"/>
</dbReference>
<evidence type="ECO:0000313" key="6">
    <source>
        <dbReference type="Proteomes" id="UP000830167"/>
    </source>
</evidence>
<dbReference type="PANTHER" id="PTHR30146">
    <property type="entry name" value="LACI-RELATED TRANSCRIPTIONAL REPRESSOR"/>
    <property type="match status" value="1"/>
</dbReference>
<dbReference type="PANTHER" id="PTHR30146:SF149">
    <property type="entry name" value="HTH-TYPE TRANSCRIPTIONAL REGULATOR EBGR"/>
    <property type="match status" value="1"/>
</dbReference>
<dbReference type="PRINTS" id="PR00036">
    <property type="entry name" value="HTHLACI"/>
</dbReference>
<dbReference type="InterPro" id="IPR010982">
    <property type="entry name" value="Lambda_DNA-bd_dom_sf"/>
</dbReference>
<reference evidence="5" key="1">
    <citation type="submission" date="2021-12" db="EMBL/GenBank/DDBJ databases">
        <title>Alicyclobacillaceae gen. nov., sp. nov., isolated from chalcocite enrichment system.</title>
        <authorList>
            <person name="Jiang Z."/>
        </authorList>
    </citation>
    <scope>NUCLEOTIDE SEQUENCE</scope>
    <source>
        <strain evidence="5">MYW30-H2</strain>
    </source>
</reference>
<dbReference type="Pfam" id="PF00356">
    <property type="entry name" value="LacI"/>
    <property type="match status" value="1"/>
</dbReference>
<gene>
    <name evidence="5" type="ORF">LSG31_12040</name>
</gene>
<dbReference type="RefSeq" id="WP_347435359.1">
    <property type="nucleotide sequence ID" value="NZ_CP089291.1"/>
</dbReference>
<dbReference type="GO" id="GO:0003677">
    <property type="term" value="F:DNA binding"/>
    <property type="evidence" value="ECO:0007669"/>
    <property type="project" value="UniProtKB-KW"/>
</dbReference>
<sequence length="338" mass="38471">MTTIKEIAEKANVSMSTVSKVLNNRTNSISEETRNRIFEIAEQFQYKSNRKQTNKQLNKEIGILTWCSQQDESNDPYFLSIRQGIEKQCNDLGIRLSKMIRMSDSMPNYKENQLDGLIVIGKIDLDDLKKTFDREDRIVFVNQSPASLTFDSVVADFETATQQVLDHFLRLGHTRIGYIGGEEYLQKYEEKRGEKAAEIRKETFENILKNKGYYNPKDVYIGEWTTASGYELMKQALRDSEFLRAFFVASDNLAIGAIRALHESGFKVPDDVAIVSCDDIEIAAYVNPPLSTVRVHTEQMGKSAVNVLNERMNGRDIPVKVVIPTELIIRESCGSKLT</sequence>
<dbReference type="Gene3D" id="1.10.260.40">
    <property type="entry name" value="lambda repressor-like DNA-binding domains"/>
    <property type="match status" value="1"/>
</dbReference>
<evidence type="ECO:0000313" key="5">
    <source>
        <dbReference type="EMBL" id="UOF88680.1"/>
    </source>
</evidence>
<feature type="domain" description="HTH lacI-type" evidence="4">
    <location>
        <begin position="2"/>
        <end position="57"/>
    </location>
</feature>
<evidence type="ECO:0000256" key="2">
    <source>
        <dbReference type="ARBA" id="ARBA00023125"/>
    </source>
</evidence>
<dbReference type="Proteomes" id="UP000830167">
    <property type="component" value="Chromosome"/>
</dbReference>
<dbReference type="Gene3D" id="3.40.50.2300">
    <property type="match status" value="2"/>
</dbReference>